<keyword evidence="3" id="KW-1185">Reference proteome</keyword>
<protein>
    <submittedName>
        <fullName evidence="2">Uncharacterized protein</fullName>
    </submittedName>
</protein>
<dbReference type="AlphaFoldDB" id="A0A6V6YM65"/>
<name>A0A6V6YM65_9FLAO</name>
<keyword evidence="1" id="KW-0472">Membrane</keyword>
<evidence type="ECO:0000313" key="3">
    <source>
        <dbReference type="Proteomes" id="UP000530060"/>
    </source>
</evidence>
<evidence type="ECO:0000256" key="1">
    <source>
        <dbReference type="SAM" id="Phobius"/>
    </source>
</evidence>
<feature type="transmembrane region" description="Helical" evidence="1">
    <location>
        <begin position="20"/>
        <end position="38"/>
    </location>
</feature>
<evidence type="ECO:0000313" key="2">
    <source>
        <dbReference type="EMBL" id="CAD0000570.1"/>
    </source>
</evidence>
<dbReference type="Proteomes" id="UP000530060">
    <property type="component" value="Unassembled WGS sequence"/>
</dbReference>
<keyword evidence="1" id="KW-1133">Transmembrane helix</keyword>
<sequence length="132" mass="15961">MFTERESILDLEFSNSWTKYFFFAFIIGLGFFIIGYNIHKDANYDYRGEFYKDHIKDEFQGIVHRKWPYHHVVYVKLTDSTEIVGYYSIYNKVNKGDSIIKKKNSKEIILNKPDSIIYNDIYDENKFHFKLK</sequence>
<dbReference type="RefSeq" id="WP_180907512.1">
    <property type="nucleotide sequence ID" value="NZ_CAIJDP010000045.1"/>
</dbReference>
<reference evidence="2 3" key="1">
    <citation type="submission" date="2020-06" db="EMBL/GenBank/DDBJ databases">
        <authorList>
            <person name="Criscuolo A."/>
        </authorList>
    </citation>
    <scope>NUCLEOTIDE SEQUENCE [LARGE SCALE GENOMIC DNA]</scope>
    <source>
        <strain evidence="3">CIP 111411</strain>
    </source>
</reference>
<gene>
    <name evidence="2" type="ORF">FLAT13_00092</name>
</gene>
<comment type="caution">
    <text evidence="2">The sequence shown here is derived from an EMBL/GenBank/DDBJ whole genome shotgun (WGS) entry which is preliminary data.</text>
</comment>
<dbReference type="EMBL" id="CAIJDP010000045">
    <property type="protein sequence ID" value="CAD0000570.1"/>
    <property type="molecule type" value="Genomic_DNA"/>
</dbReference>
<organism evidence="2 3">
    <name type="scientific">Flavobacterium salmonis</name>
    <dbReference type="NCBI Taxonomy" id="2654844"/>
    <lineage>
        <taxon>Bacteria</taxon>
        <taxon>Pseudomonadati</taxon>
        <taxon>Bacteroidota</taxon>
        <taxon>Flavobacteriia</taxon>
        <taxon>Flavobacteriales</taxon>
        <taxon>Flavobacteriaceae</taxon>
        <taxon>Flavobacterium</taxon>
    </lineage>
</organism>
<proteinExistence type="predicted"/>
<accession>A0A6V6YM65</accession>
<keyword evidence="1" id="KW-0812">Transmembrane</keyword>